<dbReference type="InterPro" id="IPR043894">
    <property type="entry name" value="MupG_C"/>
</dbReference>
<name>A0A9X2MG57_9FIRM</name>
<protein>
    <submittedName>
        <fullName evidence="2">DUF871 family protein</fullName>
    </submittedName>
</protein>
<organism evidence="2 3">
    <name type="scientific">Anaerosalibacter massiliensis</name>
    <dbReference type="NCBI Taxonomy" id="1347392"/>
    <lineage>
        <taxon>Bacteria</taxon>
        <taxon>Bacillati</taxon>
        <taxon>Bacillota</taxon>
        <taxon>Tissierellia</taxon>
        <taxon>Tissierellales</taxon>
        <taxon>Sporanaerobacteraceae</taxon>
        <taxon>Anaerosalibacter</taxon>
    </lineage>
</organism>
<evidence type="ECO:0000313" key="2">
    <source>
        <dbReference type="EMBL" id="MCR2044422.1"/>
    </source>
</evidence>
<comment type="caution">
    <text evidence="2">The sequence shown here is derived from an EMBL/GenBank/DDBJ whole genome shotgun (WGS) entry which is preliminary data.</text>
</comment>
<feature type="domain" description="6-phospho-N-acetylmuramidase C-terminal" evidence="1">
    <location>
        <begin position="1"/>
        <end position="31"/>
    </location>
</feature>
<keyword evidence="3" id="KW-1185">Reference proteome</keyword>
<proteinExistence type="predicted"/>
<sequence>MPNSGKTSVVGKVADEEVYLLDKIRPLQKFRSK</sequence>
<accession>A0A9X2MG57</accession>
<evidence type="ECO:0000313" key="3">
    <source>
        <dbReference type="Proteomes" id="UP001142078"/>
    </source>
</evidence>
<dbReference type="InterPro" id="IPR029000">
    <property type="entry name" value="Cyclophilin-like_dom_sf"/>
</dbReference>
<reference evidence="2" key="1">
    <citation type="submission" date="2022-07" db="EMBL/GenBank/DDBJ databases">
        <title>Enhanced cultured diversity of the mouse gut microbiota enables custom-made synthetic communities.</title>
        <authorList>
            <person name="Afrizal A."/>
        </authorList>
    </citation>
    <scope>NUCLEOTIDE SEQUENCE</scope>
    <source>
        <strain evidence="2">DSM 29482</strain>
    </source>
</reference>
<dbReference type="Gene3D" id="2.40.100.10">
    <property type="entry name" value="Cyclophilin-like"/>
    <property type="match status" value="1"/>
</dbReference>
<dbReference type="Proteomes" id="UP001142078">
    <property type="component" value="Unassembled WGS sequence"/>
</dbReference>
<dbReference type="AlphaFoldDB" id="A0A9X2MG57"/>
<gene>
    <name evidence="2" type="ORF">NSA23_09885</name>
</gene>
<dbReference type="RefSeq" id="WP_147525010.1">
    <property type="nucleotide sequence ID" value="NZ_CABKTM010000075.1"/>
</dbReference>
<dbReference type="EMBL" id="JANJZL010000006">
    <property type="protein sequence ID" value="MCR2044422.1"/>
    <property type="molecule type" value="Genomic_DNA"/>
</dbReference>
<evidence type="ECO:0000259" key="1">
    <source>
        <dbReference type="Pfam" id="PF05913"/>
    </source>
</evidence>
<dbReference type="Pfam" id="PF05913">
    <property type="entry name" value="MupG_C"/>
    <property type="match status" value="1"/>
</dbReference>
<dbReference type="SUPFAM" id="SSF50891">
    <property type="entry name" value="Cyclophilin-like"/>
    <property type="match status" value="1"/>
</dbReference>